<protein>
    <submittedName>
        <fullName evidence="1">Uncharacterized protein</fullName>
    </submittedName>
</protein>
<organism evidence="1 2">
    <name type="scientific">Strigomonas culicis</name>
    <dbReference type="NCBI Taxonomy" id="28005"/>
    <lineage>
        <taxon>Eukaryota</taxon>
        <taxon>Discoba</taxon>
        <taxon>Euglenozoa</taxon>
        <taxon>Kinetoplastea</taxon>
        <taxon>Metakinetoplastina</taxon>
        <taxon>Trypanosomatida</taxon>
        <taxon>Trypanosomatidae</taxon>
        <taxon>Strigomonadinae</taxon>
        <taxon>Strigomonas</taxon>
    </lineage>
</organism>
<comment type="caution">
    <text evidence="1">The sequence shown here is derived from an EMBL/GenBank/DDBJ whole genome shotgun (WGS) entry which is preliminary data.</text>
</comment>
<keyword evidence="2" id="KW-1185">Reference proteome</keyword>
<name>S9W9V8_9TRYP</name>
<reference evidence="1 2" key="1">
    <citation type="journal article" date="2013" name="PLoS ONE">
        <title>Predicting the Proteins of Angomonas deanei, Strigomonas culicis and Their Respective Endosymbionts Reveals New Aspects of the Trypanosomatidae Family.</title>
        <authorList>
            <person name="Motta M.C."/>
            <person name="Martins A.C."/>
            <person name="de Souza S.S."/>
            <person name="Catta-Preta C.M."/>
            <person name="Silva R."/>
            <person name="Klein C.C."/>
            <person name="de Almeida L.G."/>
            <person name="de Lima Cunha O."/>
            <person name="Ciapina L.P."/>
            <person name="Brocchi M."/>
            <person name="Colabardini A.C."/>
            <person name="de Araujo Lima B."/>
            <person name="Machado C.R."/>
            <person name="de Almeida Soares C.M."/>
            <person name="Probst C.M."/>
            <person name="de Menezes C.B."/>
            <person name="Thompson C.E."/>
            <person name="Bartholomeu D.C."/>
            <person name="Gradia D.F."/>
            <person name="Pavoni D.P."/>
            <person name="Grisard E.C."/>
            <person name="Fantinatti-Garboggini F."/>
            <person name="Marchini F.K."/>
            <person name="Rodrigues-Luiz G.F."/>
            <person name="Wagner G."/>
            <person name="Goldman G.H."/>
            <person name="Fietto J.L."/>
            <person name="Elias M.C."/>
            <person name="Goldman M.H."/>
            <person name="Sagot M.F."/>
            <person name="Pereira M."/>
            <person name="Stoco P.H."/>
            <person name="de Mendonca-Neto R.P."/>
            <person name="Teixeira S.M."/>
            <person name="Maciel T.E."/>
            <person name="de Oliveira Mendes T.A."/>
            <person name="Urmenyi T.P."/>
            <person name="de Souza W."/>
            <person name="Schenkman S."/>
            <person name="de Vasconcelos A.T."/>
        </authorList>
    </citation>
    <scope>NUCLEOTIDE SEQUENCE [LARGE SCALE GENOMIC DNA]</scope>
</reference>
<evidence type="ECO:0000313" key="1">
    <source>
        <dbReference type="EMBL" id="EPY36066.1"/>
    </source>
</evidence>
<evidence type="ECO:0000313" key="2">
    <source>
        <dbReference type="Proteomes" id="UP000015354"/>
    </source>
</evidence>
<dbReference type="EMBL" id="ATMH01000772">
    <property type="protein sequence ID" value="EPY36066.1"/>
    <property type="molecule type" value="Genomic_DNA"/>
</dbReference>
<proteinExistence type="predicted"/>
<accession>S9W9V8</accession>
<sequence length="180" mass="20499">MDQIATRVSSAVNTLESLRLPVFPYDAYIKTVLVGVPIAVLLHDTAEYWLHPENEHCHVLQKVPVVRSVINFFARRWREEPEVKHTHLLVARNIILFAFFVIVQMDEAANEPVQPSEYVEQRLKGATGAASLNREIQARRAVAYNAADAVLGEEETNVAGVQQQRDAVLRRRHLKDSRMH</sequence>
<dbReference type="Proteomes" id="UP000015354">
    <property type="component" value="Unassembled WGS sequence"/>
</dbReference>
<gene>
    <name evidence="1" type="ORF">STCU_00772</name>
</gene>
<dbReference type="AlphaFoldDB" id="S9W9V8"/>
<dbReference type="OrthoDB" id="244263at2759"/>